<feature type="compositionally biased region" description="Low complexity" evidence="1">
    <location>
        <begin position="15"/>
        <end position="24"/>
    </location>
</feature>
<dbReference type="EMBL" id="OUNR01000022">
    <property type="protein sequence ID" value="SPP66890.1"/>
    <property type="molecule type" value="Genomic_DNA"/>
</dbReference>
<evidence type="ECO:0000313" key="3">
    <source>
        <dbReference type="Proteomes" id="UP000248168"/>
    </source>
</evidence>
<proteinExistence type="predicted"/>
<dbReference type="Pfam" id="PF11950">
    <property type="entry name" value="DUF3467"/>
    <property type="match status" value="1"/>
</dbReference>
<feature type="region of interest" description="Disordered" evidence="1">
    <location>
        <begin position="1"/>
        <end position="26"/>
    </location>
</feature>
<evidence type="ECO:0008006" key="4">
    <source>
        <dbReference type="Google" id="ProtNLM"/>
    </source>
</evidence>
<keyword evidence="3" id="KW-1185">Reference proteome</keyword>
<protein>
    <recommendedName>
        <fullName evidence="4">DUF3467 domain-containing protein</fullName>
    </recommendedName>
</protein>
<dbReference type="InParanoid" id="A0A330LI53"/>
<dbReference type="OrthoDB" id="9798280at2"/>
<feature type="compositionally biased region" description="Polar residues" evidence="1">
    <location>
        <begin position="1"/>
        <end position="14"/>
    </location>
</feature>
<evidence type="ECO:0000256" key="1">
    <source>
        <dbReference type="SAM" id="MobiDB-lite"/>
    </source>
</evidence>
<dbReference type="Proteomes" id="UP000248168">
    <property type="component" value="Unassembled WGS sequence"/>
</dbReference>
<dbReference type="InterPro" id="IPR021857">
    <property type="entry name" value="DUF3467"/>
</dbReference>
<gene>
    <name evidence="2" type="ORF">NITLEN_90145</name>
</gene>
<name>A0A330LI53_9BACT</name>
<accession>A0A330LI53</accession>
<dbReference type="AlphaFoldDB" id="A0A330LI53"/>
<organism evidence="2 3">
    <name type="scientific">Nitrospira lenta</name>
    <dbReference type="NCBI Taxonomy" id="1436998"/>
    <lineage>
        <taxon>Bacteria</taxon>
        <taxon>Pseudomonadati</taxon>
        <taxon>Nitrospirota</taxon>
        <taxon>Nitrospiria</taxon>
        <taxon>Nitrospirales</taxon>
        <taxon>Nitrospiraceae</taxon>
        <taxon>Nitrospira</taxon>
    </lineage>
</organism>
<evidence type="ECO:0000313" key="2">
    <source>
        <dbReference type="EMBL" id="SPP66890.1"/>
    </source>
</evidence>
<reference evidence="3" key="1">
    <citation type="submission" date="2018-04" db="EMBL/GenBank/DDBJ databases">
        <authorList>
            <person name="Lucker S."/>
            <person name="Sakoula D."/>
        </authorList>
    </citation>
    <scope>NUCLEOTIDE SEQUENCE [LARGE SCALE GENOMIC DNA]</scope>
</reference>
<sequence length="113" mass="12499">MSTETSKAPRQTQDAAAQAAKAAANPSIRWDDTNLKSSYANVCNVSTTREEVVLIFGINNAWERGQSEVHVQLTDRLILSPFAAKRLATLLTNVMTDYEKRFGAMTEQPGRPE</sequence>
<dbReference type="RefSeq" id="WP_121990990.1">
    <property type="nucleotide sequence ID" value="NZ_OUNR01000022.1"/>
</dbReference>